<evidence type="ECO:0000256" key="3">
    <source>
        <dbReference type="SAM" id="MobiDB-lite"/>
    </source>
</evidence>
<dbReference type="InterPro" id="IPR011049">
    <property type="entry name" value="Serralysin-like_metalloprot_C"/>
</dbReference>
<proteinExistence type="predicted"/>
<dbReference type="Gene3D" id="2.150.10.10">
    <property type="entry name" value="Serralysin-like metalloprotease, C-terminal"/>
    <property type="match status" value="4"/>
</dbReference>
<comment type="subcellular location">
    <subcellularLocation>
        <location evidence="1">Secreted</location>
    </subcellularLocation>
</comment>
<dbReference type="SUPFAM" id="SSF51120">
    <property type="entry name" value="beta-Roll"/>
    <property type="match status" value="3"/>
</dbReference>
<dbReference type="InterPro" id="IPR050557">
    <property type="entry name" value="RTX_toxin/Mannuronan_C5-epim"/>
</dbReference>
<dbReference type="Pfam" id="PF00353">
    <property type="entry name" value="HemolysinCabind"/>
    <property type="match status" value="7"/>
</dbReference>
<evidence type="ECO:0008006" key="6">
    <source>
        <dbReference type="Google" id="ProtNLM"/>
    </source>
</evidence>
<dbReference type="InterPro" id="IPR018511">
    <property type="entry name" value="Hemolysin-typ_Ca-bd_CS"/>
</dbReference>
<evidence type="ECO:0000313" key="4">
    <source>
        <dbReference type="EMBL" id="MBF9196623.1"/>
    </source>
</evidence>
<name>A0ABS0HT17_9HYPH</name>
<organism evidence="4 5">
    <name type="scientific">Microvirga terrestris</name>
    <dbReference type="NCBI Taxonomy" id="2791024"/>
    <lineage>
        <taxon>Bacteria</taxon>
        <taxon>Pseudomonadati</taxon>
        <taxon>Pseudomonadota</taxon>
        <taxon>Alphaproteobacteria</taxon>
        <taxon>Hyphomicrobiales</taxon>
        <taxon>Methylobacteriaceae</taxon>
        <taxon>Microvirga</taxon>
    </lineage>
</organism>
<sequence length="444" mass="46299">MTTYRITTKKKALKGTTTDDFFFGSKFKDILDGRAGDDYIVGDDGIDSLTGGDGDDTIYGGLGSDKALGGLGRDNLNGGLGNDKLYGGERRDSLNGNEGNDSLYGDAGRDNLTGAEGNDKLYGGDDDDQLVGDDGNDRLDGGKGDDGLYGGAGNDFLSGGAGDDFLDGTDPTPSTDPENPVAPSKDKLLGGDGNDRVVVDGGDNALGGKGMDTLVLQAFGGDTEYTVYSLNFSKVTGKSAAKIGYLDIKAGQFEKVDADIYDMDVGSIITGSKGHDSISGYGRSGMINGGSGNDSLYAYGFNSENPANGIAVNGGAGDDMLSGRGDVTLIGGKGDDQFALNQYSDCNIADFTGKDDFFVINANSFTRQDPILKKEVPLVFDRANLLLVGADPKATSALAQFLYDTDDGKLYYDRDGIGTESDLDLVMTLANKAALKASDFIFVI</sequence>
<feature type="compositionally biased region" description="Basic and acidic residues" evidence="3">
    <location>
        <begin position="184"/>
        <end position="194"/>
    </location>
</feature>
<evidence type="ECO:0000256" key="2">
    <source>
        <dbReference type="ARBA" id="ARBA00022525"/>
    </source>
</evidence>
<accession>A0ABS0HT17</accession>
<dbReference type="Proteomes" id="UP000611708">
    <property type="component" value="Unassembled WGS sequence"/>
</dbReference>
<dbReference type="RefSeq" id="WP_196264004.1">
    <property type="nucleotide sequence ID" value="NZ_JADQDN010000005.1"/>
</dbReference>
<feature type="region of interest" description="Disordered" evidence="3">
    <location>
        <begin position="160"/>
        <end position="194"/>
    </location>
</feature>
<dbReference type="EMBL" id="JADQDN010000005">
    <property type="protein sequence ID" value="MBF9196623.1"/>
    <property type="molecule type" value="Genomic_DNA"/>
</dbReference>
<protein>
    <recommendedName>
        <fullName evidence="6">Calcium-binding protein</fullName>
    </recommendedName>
</protein>
<keyword evidence="5" id="KW-1185">Reference proteome</keyword>
<dbReference type="PANTHER" id="PTHR38340:SF1">
    <property type="entry name" value="S-LAYER PROTEIN"/>
    <property type="match status" value="1"/>
</dbReference>
<gene>
    <name evidence="4" type="ORF">I2H36_11275</name>
</gene>
<dbReference type="InterPro" id="IPR001343">
    <property type="entry name" value="Hemolysn_Ca-bd"/>
</dbReference>
<feature type="region of interest" description="Disordered" evidence="3">
    <location>
        <begin position="84"/>
        <end position="145"/>
    </location>
</feature>
<feature type="compositionally biased region" description="Basic and acidic residues" evidence="3">
    <location>
        <begin position="135"/>
        <end position="145"/>
    </location>
</feature>
<evidence type="ECO:0000313" key="5">
    <source>
        <dbReference type="Proteomes" id="UP000611708"/>
    </source>
</evidence>
<evidence type="ECO:0000256" key="1">
    <source>
        <dbReference type="ARBA" id="ARBA00004613"/>
    </source>
</evidence>
<keyword evidence="2" id="KW-0964">Secreted</keyword>
<dbReference type="PANTHER" id="PTHR38340">
    <property type="entry name" value="S-LAYER PROTEIN"/>
    <property type="match status" value="1"/>
</dbReference>
<comment type="caution">
    <text evidence="4">The sequence shown here is derived from an EMBL/GenBank/DDBJ whole genome shotgun (WGS) entry which is preliminary data.</text>
</comment>
<dbReference type="PROSITE" id="PS00330">
    <property type="entry name" value="HEMOLYSIN_CALCIUM"/>
    <property type="match status" value="5"/>
</dbReference>
<dbReference type="PRINTS" id="PR00313">
    <property type="entry name" value="CABNDNGRPT"/>
</dbReference>
<reference evidence="4 5" key="1">
    <citation type="submission" date="2020-11" db="EMBL/GenBank/DDBJ databases">
        <authorList>
            <person name="Kim M.K."/>
        </authorList>
    </citation>
    <scope>NUCLEOTIDE SEQUENCE [LARGE SCALE GENOMIC DNA]</scope>
    <source>
        <strain evidence="4 5">BT290</strain>
    </source>
</reference>